<dbReference type="GeneID" id="73342351"/>
<reference evidence="1" key="1">
    <citation type="journal article" date="2021" name="Mol. Plant Microbe Interact.">
        <title>Complete Genome Sequence of the Plant-Pathogenic Fungus Colletotrichum lupini.</title>
        <authorList>
            <person name="Baroncelli R."/>
            <person name="Pensec F."/>
            <person name="Da Lio D."/>
            <person name="Boufleur T."/>
            <person name="Vicente I."/>
            <person name="Sarrocco S."/>
            <person name="Picot A."/>
            <person name="Baraldi E."/>
            <person name="Sukno S."/>
            <person name="Thon M."/>
            <person name="Le Floch G."/>
        </authorList>
    </citation>
    <scope>NUCLEOTIDE SEQUENCE</scope>
    <source>
        <strain evidence="1">IMI 504893</strain>
    </source>
</reference>
<sequence length="77" mass="8546">MDGGVTVVGSCGGHYFKILAGREYHLGTLVLSSTWKSYRHLPSYLPHGTLLTLKYSSLPWPREATLWLGRQAAQRAS</sequence>
<evidence type="ECO:0000313" key="1">
    <source>
        <dbReference type="EMBL" id="UQC82861.1"/>
    </source>
</evidence>
<dbReference type="RefSeq" id="XP_049144484.1">
    <property type="nucleotide sequence ID" value="XM_049287341.1"/>
</dbReference>
<dbReference type="AlphaFoldDB" id="A0A9Q8SST4"/>
<organism evidence="1 2">
    <name type="scientific">Colletotrichum lupini</name>
    <dbReference type="NCBI Taxonomy" id="145971"/>
    <lineage>
        <taxon>Eukaryota</taxon>
        <taxon>Fungi</taxon>
        <taxon>Dikarya</taxon>
        <taxon>Ascomycota</taxon>
        <taxon>Pezizomycotina</taxon>
        <taxon>Sordariomycetes</taxon>
        <taxon>Hypocreomycetidae</taxon>
        <taxon>Glomerellales</taxon>
        <taxon>Glomerellaceae</taxon>
        <taxon>Colletotrichum</taxon>
        <taxon>Colletotrichum acutatum species complex</taxon>
    </lineage>
</organism>
<keyword evidence="2" id="KW-1185">Reference proteome</keyword>
<evidence type="ECO:0000313" key="2">
    <source>
        <dbReference type="Proteomes" id="UP000830671"/>
    </source>
</evidence>
<dbReference type="Proteomes" id="UP000830671">
    <property type="component" value="Chromosome 4"/>
</dbReference>
<protein>
    <submittedName>
        <fullName evidence="1">Uncharacterized protein</fullName>
    </submittedName>
</protein>
<gene>
    <name evidence="1" type="ORF">CLUP02_08351</name>
</gene>
<accession>A0A9Q8SST4</accession>
<proteinExistence type="predicted"/>
<dbReference type="EMBL" id="CP019476">
    <property type="protein sequence ID" value="UQC82861.1"/>
    <property type="molecule type" value="Genomic_DNA"/>
</dbReference>
<dbReference type="KEGG" id="clup:CLUP02_08351"/>
<name>A0A9Q8SST4_9PEZI</name>